<dbReference type="EMBL" id="AAZO01006129">
    <property type="status" value="NOT_ANNOTATED_CDS"/>
    <property type="molecule type" value="Genomic_DNA"/>
</dbReference>
<feature type="compositionally biased region" description="Low complexity" evidence="1">
    <location>
        <begin position="480"/>
        <end position="506"/>
    </location>
</feature>
<dbReference type="EMBL" id="DS235840">
    <property type="protein sequence ID" value="EEB18191.1"/>
    <property type="molecule type" value="Genomic_DNA"/>
</dbReference>
<feature type="signal peptide" evidence="2">
    <location>
        <begin position="1"/>
        <end position="20"/>
    </location>
</feature>
<proteinExistence type="predicted"/>
<reference evidence="3" key="2">
    <citation type="submission" date="2007-04" db="EMBL/GenBank/DDBJ databases">
        <title>The genome of the human body louse.</title>
        <authorList>
            <consortium name="The Human Body Louse Genome Consortium"/>
            <person name="Kirkness E."/>
            <person name="Walenz B."/>
            <person name="Hass B."/>
            <person name="Bruggner R."/>
            <person name="Strausberg R."/>
        </authorList>
    </citation>
    <scope>NUCLEOTIDE SEQUENCE</scope>
    <source>
        <strain evidence="3">USDA</strain>
    </source>
</reference>
<dbReference type="RefSeq" id="XP_002430929.1">
    <property type="nucleotide sequence ID" value="XM_002430884.1"/>
</dbReference>
<feature type="compositionally biased region" description="Basic and acidic residues" evidence="1">
    <location>
        <begin position="432"/>
        <end position="441"/>
    </location>
</feature>
<evidence type="ECO:0000313" key="5">
    <source>
        <dbReference type="Proteomes" id="UP000009046"/>
    </source>
</evidence>
<feature type="compositionally biased region" description="Basic and acidic residues" evidence="1">
    <location>
        <begin position="1116"/>
        <end position="1135"/>
    </location>
</feature>
<dbReference type="InParanoid" id="E0VXT5"/>
<dbReference type="HOGENOM" id="CLU_259142_0_0_1"/>
<feature type="compositionally biased region" description="Polar residues" evidence="1">
    <location>
        <begin position="545"/>
        <end position="571"/>
    </location>
</feature>
<evidence type="ECO:0000256" key="1">
    <source>
        <dbReference type="SAM" id="MobiDB-lite"/>
    </source>
</evidence>
<dbReference type="GeneID" id="8232911"/>
<dbReference type="Proteomes" id="UP000009046">
    <property type="component" value="Unassembled WGS sequence"/>
</dbReference>
<accession>E0VXT5</accession>
<dbReference type="OMA" id="TRVHAND"/>
<dbReference type="KEGG" id="phu:Phum_PHUM504170"/>
<reference evidence="4" key="3">
    <citation type="submission" date="2020-05" db="UniProtKB">
        <authorList>
            <consortium name="EnsemblMetazoa"/>
        </authorList>
    </citation>
    <scope>IDENTIFICATION</scope>
    <source>
        <strain evidence="4">USDA</strain>
    </source>
</reference>
<keyword evidence="2" id="KW-0732">Signal</keyword>
<sequence>MLCFLRWILFSFFTVGVIYGAPREYSTDELITEPRPGEEFVNIQTTSKDKVDLQDKSFSTSHKIPQLSKVNRSQDFQTAHKIPPRVSRSVNETTDLDERKPRVSVSVVESTTGKDPVESVVTQTSIKTSKSKKINKSLVKNPHDGIIDIKADEGLIDERLNADEEEQNIMKKKFLKTEVVKSTSEDFVLPFRLHVPLEDEVKEITYDKKRAFLPDFVLTTTQEPPITTFNYKHLHEKTMKSKMVVPQILSNEFKINNYETFNGGEGIKASESKTITVKKDIKHEKKEKYKKDEKDDSDFYVVSVNKQSAQKDVNFDFVDADEKVLVPAGSSPSQSSRINVKKGPNGQEYEYEYVYYYYDEEDDGGNGGGGGGAGASKDGGKTVISSTEKVYNGHDGPPKDVQEQNYVHRSSTSGSKYLPTEATKTFKNNKKSRVEETEVSRNENQSQSVVGKNGRNGSGSRFSPSQQKKQSEPANNEVLPPAGGRSGFRPRGRSTTTTTTEEIPAIGEERLPSNTRFPPRSRTSGASGTSPQPQEGVGKSKVREGSSQSRLRIPNSSLLDSSSFRTHSSDASIEDDSSYESELQKRGQGRGQVSEQVSRRGGRPVPVASFDNSETEVNKRPTIRRPSEDRRTKENVEYEDVTQEKRTRTNSEDGTRGRRIKVNDEESDQGQHYKVPLEENDQERQVKVNVPQEEDEVYTKEIPDSKYQDRNTNVNLETNPGVPQSNVNYDGTNLGGEKINQEGRVNVEGSYQETPPKVIYNEYETPKVPLEEKLEPQGGKVELSDSQIPIRDETVPQQQFNGNGNEGVVGNADLGVKSFSEDGTLEKSQLGQVTSEQSENLEGKEFRTVDSTTEDQNAVGLTSAMMEKVALDLYAILQQAQNENIRTNFVDGNSTDIVVTDALNDGPTEFSTFGDGSTGEILVQTTPITTTTTTTTTTTPAPTTTTTTTTPEPTQAAGRGRYRNRVSAGGKGRTKVSTTTTEAPEEVTTPKTTRGRFHGNHGARGTGSTFSRKPNKAVVPKESVQEISDSEETSKSTPEKSFGDRPRNRFRASPKVNTNHAAPAPSDTPATAPALGATGAGGTRVHANDRFHSRRRGGVRGSTAVSQPPPSEETPAEEKEISHAEEPAPVEEKKTPAVSALKPIRPKIGGVRPLRPGLRAPSVLQQRGQANVPPTAPQSSVETEEEKVVAEPESQPVQQKTPAAPSGDALTRLKSRPRLRIGANTNLPKPQGSAAPLPGNRRKLVSSLLPKRKPNEEKVEEKVEEETEEKVSEEVPAEEEQQSSVVEESSSTTAEPEPKGLSGLLSGRRRNLNRRPGTLYSRAQPQPVES</sequence>
<feature type="compositionally biased region" description="Polar residues" evidence="1">
    <location>
        <begin position="458"/>
        <end position="474"/>
    </location>
</feature>
<feature type="compositionally biased region" description="Low complexity" evidence="1">
    <location>
        <begin position="930"/>
        <end position="954"/>
    </location>
</feature>
<feature type="compositionally biased region" description="Low complexity" evidence="1">
    <location>
        <begin position="1282"/>
        <end position="1306"/>
    </location>
</feature>
<feature type="compositionally biased region" description="Polar residues" evidence="1">
    <location>
        <begin position="1321"/>
        <end position="1330"/>
    </location>
</feature>
<feature type="region of interest" description="Disordered" evidence="1">
    <location>
        <begin position="930"/>
        <end position="1330"/>
    </location>
</feature>
<dbReference type="STRING" id="121224.E0VXT5"/>
<feature type="region of interest" description="Disordered" evidence="1">
    <location>
        <begin position="361"/>
        <end position="685"/>
    </location>
</feature>
<dbReference type="eggNOG" id="ENOG502RY2B">
    <property type="taxonomic scope" value="Eukaryota"/>
</dbReference>
<feature type="compositionally biased region" description="Polar residues" evidence="1">
    <location>
        <begin position="403"/>
        <end position="415"/>
    </location>
</feature>
<feature type="compositionally biased region" description="Basic and acidic residues" evidence="1">
    <location>
        <begin position="1032"/>
        <end position="1047"/>
    </location>
</feature>
<organism>
    <name type="scientific">Pediculus humanus subsp. corporis</name>
    <name type="common">Body louse</name>
    <dbReference type="NCBI Taxonomy" id="121224"/>
    <lineage>
        <taxon>Eukaryota</taxon>
        <taxon>Metazoa</taxon>
        <taxon>Ecdysozoa</taxon>
        <taxon>Arthropoda</taxon>
        <taxon>Hexapoda</taxon>
        <taxon>Insecta</taxon>
        <taxon>Pterygota</taxon>
        <taxon>Neoptera</taxon>
        <taxon>Paraneoptera</taxon>
        <taxon>Psocodea</taxon>
        <taxon>Troctomorpha</taxon>
        <taxon>Phthiraptera</taxon>
        <taxon>Anoplura</taxon>
        <taxon>Pediculidae</taxon>
        <taxon>Pediculus</taxon>
    </lineage>
</organism>
<feature type="compositionally biased region" description="Gly residues" evidence="1">
    <location>
        <begin position="365"/>
        <end position="374"/>
    </location>
</feature>
<dbReference type="EnsemblMetazoa" id="PHUM504170-RA">
    <property type="protein sequence ID" value="PHUM504170-PA"/>
    <property type="gene ID" value="PHUM504170"/>
</dbReference>
<protein>
    <submittedName>
        <fullName evidence="3 4">Uncharacterized protein</fullName>
    </submittedName>
</protein>
<feature type="compositionally biased region" description="Polar residues" evidence="1">
    <location>
        <begin position="512"/>
        <end position="533"/>
    </location>
</feature>
<evidence type="ECO:0000313" key="4">
    <source>
        <dbReference type="EnsemblMetazoa" id="PHUM504170-PA"/>
    </source>
</evidence>
<reference evidence="3" key="1">
    <citation type="submission" date="2007-04" db="EMBL/GenBank/DDBJ databases">
        <title>Annotation of Pediculus humanus corporis strain USDA.</title>
        <authorList>
            <person name="Kirkness E."/>
            <person name="Hannick L."/>
            <person name="Hass B."/>
            <person name="Bruggner R."/>
            <person name="Lawson D."/>
            <person name="Bidwell S."/>
            <person name="Joardar V."/>
            <person name="Caler E."/>
            <person name="Walenz B."/>
            <person name="Inman J."/>
            <person name="Schobel S."/>
            <person name="Galinsky K."/>
            <person name="Amedeo P."/>
            <person name="Strausberg R."/>
        </authorList>
    </citation>
    <scope>NUCLEOTIDE SEQUENCE</scope>
    <source>
        <strain evidence="3">USDA</strain>
    </source>
</reference>
<name>E0VXT5_PEDHC</name>
<keyword evidence="5" id="KW-1185">Reference proteome</keyword>
<feature type="compositionally biased region" description="Polar residues" evidence="1">
    <location>
        <begin position="710"/>
        <end position="731"/>
    </location>
</feature>
<dbReference type="VEuPathDB" id="VectorBase:PHUM504170"/>
<feature type="compositionally biased region" description="Low complexity" evidence="1">
    <location>
        <begin position="978"/>
        <end position="992"/>
    </location>
</feature>
<feature type="region of interest" description="Disordered" evidence="1">
    <location>
        <begin position="704"/>
        <end position="759"/>
    </location>
</feature>
<feature type="chain" id="PRO_5014570243" evidence="2">
    <location>
        <begin position="21"/>
        <end position="1330"/>
    </location>
</feature>
<dbReference type="OrthoDB" id="8192055at2759"/>
<feature type="compositionally biased region" description="Low complexity" evidence="1">
    <location>
        <begin position="1061"/>
        <end position="1077"/>
    </location>
</feature>
<dbReference type="CTD" id="8232911"/>
<feature type="compositionally biased region" description="Basic and acidic residues" evidence="1">
    <location>
        <begin position="625"/>
        <end position="685"/>
    </location>
</feature>
<evidence type="ECO:0000256" key="2">
    <source>
        <dbReference type="SAM" id="SignalP"/>
    </source>
</evidence>
<evidence type="ECO:0000313" key="3">
    <source>
        <dbReference type="EMBL" id="EEB18191.1"/>
    </source>
</evidence>
<gene>
    <name evidence="4" type="primary">8232911</name>
    <name evidence="3" type="ORF">Phum_PHUM504170</name>
</gene>